<dbReference type="EMBL" id="FPBH01000026">
    <property type="protein sequence ID" value="SFU24342.1"/>
    <property type="molecule type" value="Genomic_DNA"/>
</dbReference>
<keyword evidence="4" id="KW-1185">Reference proteome</keyword>
<reference evidence="1 4" key="2">
    <citation type="submission" date="2021-02" db="EMBL/GenBank/DDBJ databases">
        <authorList>
            <person name="Vanwijnsberghe S."/>
        </authorList>
    </citation>
    <scope>NUCLEOTIDE SEQUENCE [LARGE SCALE GENOMIC DNA]</scope>
    <source>
        <strain evidence="1 4">R-69658</strain>
    </source>
</reference>
<accession>A0A1I7EKC7</accession>
<evidence type="ECO:0000313" key="1">
    <source>
        <dbReference type="EMBL" id="CAE6731605.1"/>
    </source>
</evidence>
<proteinExistence type="predicted"/>
<dbReference type="EMBL" id="CAJNAU010000012">
    <property type="protein sequence ID" value="CAE6731605.1"/>
    <property type="molecule type" value="Genomic_DNA"/>
</dbReference>
<gene>
    <name evidence="1" type="ORF">R69658_01845</name>
    <name evidence="2" type="ORF">SAMN05192563_102678</name>
</gene>
<dbReference type="AlphaFoldDB" id="A0A1I7EKC7"/>
<organism evidence="2 3">
    <name type="scientific">Paraburkholderia aspalathi</name>
    <dbReference type="NCBI Taxonomy" id="1324617"/>
    <lineage>
        <taxon>Bacteria</taxon>
        <taxon>Pseudomonadati</taxon>
        <taxon>Pseudomonadota</taxon>
        <taxon>Betaproteobacteria</taxon>
        <taxon>Burkholderiales</taxon>
        <taxon>Burkholderiaceae</taxon>
        <taxon>Paraburkholderia</taxon>
    </lineage>
</organism>
<reference evidence="2 3" key="1">
    <citation type="submission" date="2016-10" db="EMBL/GenBank/DDBJ databases">
        <authorList>
            <person name="de Groot N.N."/>
        </authorList>
    </citation>
    <scope>NUCLEOTIDE SEQUENCE [LARGE SCALE GENOMIC DNA]</scope>
    <source>
        <strain evidence="2 3">LMG 27731</strain>
    </source>
</reference>
<dbReference type="RefSeq" id="WP_093643207.1">
    <property type="nucleotide sequence ID" value="NZ_CAJNAU010000012.1"/>
</dbReference>
<dbReference type="Proteomes" id="UP000198844">
    <property type="component" value="Unassembled WGS sequence"/>
</dbReference>
<evidence type="ECO:0000313" key="4">
    <source>
        <dbReference type="Proteomes" id="UP000674425"/>
    </source>
</evidence>
<dbReference type="OrthoDB" id="4098114at2"/>
<name>A0A1I7EKC7_9BURK</name>
<dbReference type="GeneID" id="77196702"/>
<evidence type="ECO:0000313" key="2">
    <source>
        <dbReference type="EMBL" id="SFU24342.1"/>
    </source>
</evidence>
<sequence length="201" mass="22486">MATIRFGTLGPSGTNHEYVTRRYIEFHGLEAEVKLFGNFDDALAAFDADEIDYLVQCAVHPDTPRVMGSNFRERFVVDTFISPSQTLAILTRKEVSKPETISLVSPATDEYADLSSYSKLIPAVSIPVAFERLMKGECDSALVYRYYFDSQPEKLRVDATIGSPDDAWIVYGRERVGAGEIVASRESVVAKQFAELQRSQR</sequence>
<protein>
    <recommendedName>
        <fullName evidence="5">Prephenate dehydratase</fullName>
    </recommendedName>
</protein>
<dbReference type="Proteomes" id="UP000674425">
    <property type="component" value="Unassembled WGS sequence"/>
</dbReference>
<evidence type="ECO:0008006" key="5">
    <source>
        <dbReference type="Google" id="ProtNLM"/>
    </source>
</evidence>
<evidence type="ECO:0000313" key="3">
    <source>
        <dbReference type="Proteomes" id="UP000198844"/>
    </source>
</evidence>